<dbReference type="SUPFAM" id="SSF53383">
    <property type="entry name" value="PLP-dependent transferases"/>
    <property type="match status" value="1"/>
</dbReference>
<protein>
    <submittedName>
        <fullName evidence="1">Aspartate aminotransferase</fullName>
    </submittedName>
</protein>
<dbReference type="GO" id="GO:0008483">
    <property type="term" value="F:transaminase activity"/>
    <property type="evidence" value="ECO:0007669"/>
    <property type="project" value="UniProtKB-KW"/>
</dbReference>
<organism evidence="1 2">
    <name type="scientific">Streptomyces varsoviensis</name>
    <dbReference type="NCBI Taxonomy" id="67373"/>
    <lineage>
        <taxon>Bacteria</taxon>
        <taxon>Bacillati</taxon>
        <taxon>Actinomycetota</taxon>
        <taxon>Actinomycetes</taxon>
        <taxon>Kitasatosporales</taxon>
        <taxon>Streptomycetaceae</taxon>
        <taxon>Streptomyces</taxon>
    </lineage>
</organism>
<sequence length="116" mass="11437">ATRAGVRTLGTLTPYVTRDGDAAPVATTLRAPGGMDARERVAAAQAADANVPVQAAAGDLAKEMIRVNHYGRAADRSVVLASLAALAEGLRALGAEASEAAAAAEAAGAAWDGIAA</sequence>
<dbReference type="Proteomes" id="UP000037020">
    <property type="component" value="Unassembled WGS sequence"/>
</dbReference>
<dbReference type="InterPro" id="IPR015424">
    <property type="entry name" value="PyrdxlP-dep_Trfase"/>
</dbReference>
<keyword evidence="2" id="KW-1185">Reference proteome</keyword>
<accession>A0ABR5J575</accession>
<keyword evidence="1" id="KW-0808">Transferase</keyword>
<keyword evidence="1" id="KW-0032">Aminotransferase</keyword>
<evidence type="ECO:0000313" key="2">
    <source>
        <dbReference type="Proteomes" id="UP000037020"/>
    </source>
</evidence>
<evidence type="ECO:0000313" key="1">
    <source>
        <dbReference type="EMBL" id="KOG88506.1"/>
    </source>
</evidence>
<dbReference type="EMBL" id="LGUT01001653">
    <property type="protein sequence ID" value="KOG88506.1"/>
    <property type="molecule type" value="Genomic_DNA"/>
</dbReference>
<name>A0ABR5J575_9ACTN</name>
<dbReference type="InterPro" id="IPR015422">
    <property type="entry name" value="PyrdxlP-dep_Trfase_small"/>
</dbReference>
<reference evidence="1 2" key="1">
    <citation type="submission" date="2015-07" db="EMBL/GenBank/DDBJ databases">
        <authorList>
            <person name="Ju K.-S."/>
            <person name="Doroghazi J.R."/>
            <person name="Metcalf W.W."/>
        </authorList>
    </citation>
    <scope>NUCLEOTIDE SEQUENCE [LARGE SCALE GENOMIC DNA]</scope>
    <source>
        <strain evidence="1 2">NRRL B-3589</strain>
    </source>
</reference>
<feature type="non-terminal residue" evidence="1">
    <location>
        <position position="1"/>
    </location>
</feature>
<comment type="caution">
    <text evidence="1">The sequence shown here is derived from an EMBL/GenBank/DDBJ whole genome shotgun (WGS) entry which is preliminary data.</text>
</comment>
<dbReference type="Gene3D" id="3.90.1150.10">
    <property type="entry name" value="Aspartate Aminotransferase, domain 1"/>
    <property type="match status" value="1"/>
</dbReference>
<gene>
    <name evidence="1" type="ORF">ADK38_19385</name>
</gene>
<proteinExistence type="predicted"/>